<dbReference type="EMBL" id="PRDK01000009">
    <property type="protein sequence ID" value="MBE8715027.1"/>
    <property type="molecule type" value="Genomic_DNA"/>
</dbReference>
<sequence length="244" mass="25307">MKTTLTLLVLFISTTLFAQQTRKVGHFSGIMVATSIQADYIHSDKNEVVVSADNADHLKYVKTEVVNGTLEIRIENNQGKSIRNVRAVVYGPNKLKNISVSSSARLTIAPLVESSNVSLSVNSSGTLTANVKASNLAVDVSSSANLKATVQVSDLACKVSSSADAVIRGSAQNTTIESSSSGTADLSGLKTKNATIYASSSSDASISVSDAITAKASSSARIVYTGNPKTKTVDTSSSGKVVAN</sequence>
<feature type="signal peptide" evidence="1">
    <location>
        <begin position="1"/>
        <end position="18"/>
    </location>
</feature>
<feature type="domain" description="Putative auto-transporter adhesin head GIN" evidence="2">
    <location>
        <begin position="26"/>
        <end position="228"/>
    </location>
</feature>
<dbReference type="RefSeq" id="WP_196936880.1">
    <property type="nucleotide sequence ID" value="NZ_MU158698.1"/>
</dbReference>
<comment type="caution">
    <text evidence="3">The sequence shown here is derived from an EMBL/GenBank/DDBJ whole genome shotgun (WGS) entry which is preliminary data.</text>
</comment>
<keyword evidence="4" id="KW-1185">Reference proteome</keyword>
<proteinExistence type="predicted"/>
<dbReference type="Proteomes" id="UP000616201">
    <property type="component" value="Unassembled WGS sequence"/>
</dbReference>
<name>A0A928UYH8_9SPHI</name>
<reference evidence="3" key="1">
    <citation type="submission" date="2018-02" db="EMBL/GenBank/DDBJ databases">
        <authorList>
            <person name="Vasarhelyi B.M."/>
            <person name="Deshmukh S."/>
            <person name="Balint B."/>
            <person name="Kukolya J."/>
        </authorList>
    </citation>
    <scope>NUCLEOTIDE SEQUENCE</scope>
    <source>
        <strain evidence="3">KB22</strain>
    </source>
</reference>
<organism evidence="3 4">
    <name type="scientific">Sphingobacterium hungaricum</name>
    <dbReference type="NCBI Taxonomy" id="2082723"/>
    <lineage>
        <taxon>Bacteria</taxon>
        <taxon>Pseudomonadati</taxon>
        <taxon>Bacteroidota</taxon>
        <taxon>Sphingobacteriia</taxon>
        <taxon>Sphingobacteriales</taxon>
        <taxon>Sphingobacteriaceae</taxon>
        <taxon>Sphingobacterium</taxon>
    </lineage>
</organism>
<accession>A0A928UYH8</accession>
<dbReference type="InterPro" id="IPR021255">
    <property type="entry name" value="DUF2807"/>
</dbReference>
<dbReference type="AlphaFoldDB" id="A0A928UYH8"/>
<protein>
    <recommendedName>
        <fullName evidence="2">Putative auto-transporter adhesin head GIN domain-containing protein</fullName>
    </recommendedName>
</protein>
<gene>
    <name evidence="3" type="ORF">C4F49_15185</name>
</gene>
<dbReference type="Pfam" id="PF10988">
    <property type="entry name" value="DUF2807"/>
    <property type="match status" value="1"/>
</dbReference>
<feature type="chain" id="PRO_5038058092" description="Putative auto-transporter adhesin head GIN domain-containing protein" evidence="1">
    <location>
        <begin position="19"/>
        <end position="244"/>
    </location>
</feature>
<dbReference type="Gene3D" id="2.160.20.120">
    <property type="match status" value="1"/>
</dbReference>
<evidence type="ECO:0000259" key="2">
    <source>
        <dbReference type="Pfam" id="PF10988"/>
    </source>
</evidence>
<keyword evidence="1" id="KW-0732">Signal</keyword>
<evidence type="ECO:0000256" key="1">
    <source>
        <dbReference type="SAM" id="SignalP"/>
    </source>
</evidence>
<evidence type="ECO:0000313" key="3">
    <source>
        <dbReference type="EMBL" id="MBE8715027.1"/>
    </source>
</evidence>
<evidence type="ECO:0000313" key="4">
    <source>
        <dbReference type="Proteomes" id="UP000616201"/>
    </source>
</evidence>